<dbReference type="EMBL" id="RBAM01000025">
    <property type="protein sequence ID" value="RKN61365.1"/>
    <property type="molecule type" value="Genomic_DNA"/>
</dbReference>
<reference evidence="1 2" key="1">
    <citation type="journal article" date="2015" name="Antonie Van Leeuwenhoek">
        <title>Streptomyces klenkii sp. nov., isolated from deep marine sediment.</title>
        <authorList>
            <person name="Veyisoglu A."/>
            <person name="Sahin N."/>
        </authorList>
    </citation>
    <scope>NUCLEOTIDE SEQUENCE [LARGE SCALE GENOMIC DNA]</scope>
    <source>
        <strain evidence="1 2">KCTC 29202</strain>
    </source>
</reference>
<dbReference type="AlphaFoldDB" id="A0A3B0AK75"/>
<gene>
    <name evidence="1" type="ORF">D7231_32265</name>
</gene>
<protein>
    <submittedName>
        <fullName evidence="1">Uncharacterized protein</fullName>
    </submittedName>
</protein>
<dbReference type="Proteomes" id="UP000270343">
    <property type="component" value="Unassembled WGS sequence"/>
</dbReference>
<keyword evidence="2" id="KW-1185">Reference proteome</keyword>
<evidence type="ECO:0000313" key="2">
    <source>
        <dbReference type="Proteomes" id="UP000270343"/>
    </source>
</evidence>
<comment type="caution">
    <text evidence="1">The sequence shown here is derived from an EMBL/GenBank/DDBJ whole genome shotgun (WGS) entry which is preliminary data.</text>
</comment>
<evidence type="ECO:0000313" key="1">
    <source>
        <dbReference type="EMBL" id="RKN61365.1"/>
    </source>
</evidence>
<sequence length="137" mass="15115">MWGWAHHAQRAIGDPGCSPRPQGWSRLRRRRAHGLRLLPAPAGMAPGWGPCGRGRVQRPSSCCSLRLRGWSRQRHEALGPHLLLLAPAAEQPLTNIFTALLAPPPAPATRRTTDMRKPWVGLRVRHSPSSTAVVIVR</sequence>
<accession>A0A3B0AK75</accession>
<proteinExistence type="predicted"/>
<name>A0A3B0AK75_9ACTN</name>
<organism evidence="1 2">
    <name type="scientific">Streptomyces klenkii</name>
    <dbReference type="NCBI Taxonomy" id="1420899"/>
    <lineage>
        <taxon>Bacteria</taxon>
        <taxon>Bacillati</taxon>
        <taxon>Actinomycetota</taxon>
        <taxon>Actinomycetes</taxon>
        <taxon>Kitasatosporales</taxon>
        <taxon>Streptomycetaceae</taxon>
        <taxon>Streptomyces</taxon>
    </lineage>
</organism>